<feature type="non-terminal residue" evidence="1">
    <location>
        <position position="1"/>
    </location>
</feature>
<organism evidence="1 2">
    <name type="scientific">Leucothrix pacifica</name>
    <dbReference type="NCBI Taxonomy" id="1247513"/>
    <lineage>
        <taxon>Bacteria</taxon>
        <taxon>Pseudomonadati</taxon>
        <taxon>Pseudomonadota</taxon>
        <taxon>Gammaproteobacteria</taxon>
        <taxon>Thiotrichales</taxon>
        <taxon>Thiotrichaceae</taxon>
        <taxon>Leucothrix</taxon>
    </lineage>
</organism>
<name>A0A317C0L4_9GAMM</name>
<reference evidence="1 2" key="1">
    <citation type="submission" date="2018-05" db="EMBL/GenBank/DDBJ databases">
        <title>Leucothrix arctica sp. nov., isolated from Arctic seawater.</title>
        <authorList>
            <person name="Choi A."/>
            <person name="Baek K."/>
        </authorList>
    </citation>
    <scope>NUCLEOTIDE SEQUENCE [LARGE SCALE GENOMIC DNA]</scope>
    <source>
        <strain evidence="1 2">JCM 18388</strain>
    </source>
</reference>
<dbReference type="RefSeq" id="WP_219988896.1">
    <property type="nucleotide sequence ID" value="NZ_QGKM01000122.1"/>
</dbReference>
<protein>
    <submittedName>
        <fullName evidence="1">Uncharacterized protein</fullName>
    </submittedName>
</protein>
<gene>
    <name evidence="1" type="ORF">DKW60_22905</name>
</gene>
<evidence type="ECO:0000313" key="2">
    <source>
        <dbReference type="Proteomes" id="UP000245539"/>
    </source>
</evidence>
<evidence type="ECO:0000313" key="1">
    <source>
        <dbReference type="EMBL" id="PWQ92098.1"/>
    </source>
</evidence>
<dbReference type="Proteomes" id="UP000245539">
    <property type="component" value="Unassembled WGS sequence"/>
</dbReference>
<comment type="caution">
    <text evidence="1">The sequence shown here is derived from an EMBL/GenBank/DDBJ whole genome shotgun (WGS) entry which is preliminary data.</text>
</comment>
<proteinExistence type="predicted"/>
<dbReference type="AlphaFoldDB" id="A0A317C0L4"/>
<accession>A0A317C0L4</accession>
<keyword evidence="2" id="KW-1185">Reference proteome</keyword>
<dbReference type="EMBL" id="QGKM01000122">
    <property type="protein sequence ID" value="PWQ92098.1"/>
    <property type="molecule type" value="Genomic_DNA"/>
</dbReference>
<sequence>FIVGYLTSVIVGLLIIKFNGGRMKVLMLLTLATVLATASVTSHSQTASEEVTPQEAFSQSEEQAQIPKMLYLLIGIHEEYCEKDYSSPKELKDALEQDARLKPLTGYKDVFELMVDEISFAVSAEKDGCTTDVMPNDPKTGEVFFTLAQLTQVLQLAGYIENGGVGPHQKTITHGNALTVLGIDFITPTGDLMKVDYPENGLGRYYTTLFTKKWP</sequence>